<dbReference type="EnsemblMetazoa" id="Aqu2.1.39255_001">
    <property type="protein sequence ID" value="Aqu2.1.39255_001"/>
    <property type="gene ID" value="Aqu2.1.39255"/>
</dbReference>
<sequence length="24" mass="2533">MKHAVCMLCGKPECTCIAILAIIA</sequence>
<evidence type="ECO:0000313" key="1">
    <source>
        <dbReference type="EnsemblMetazoa" id="Aqu2.1.39255_001"/>
    </source>
</evidence>
<organism evidence="1">
    <name type="scientific">Amphimedon queenslandica</name>
    <name type="common">Sponge</name>
    <dbReference type="NCBI Taxonomy" id="400682"/>
    <lineage>
        <taxon>Eukaryota</taxon>
        <taxon>Metazoa</taxon>
        <taxon>Porifera</taxon>
        <taxon>Demospongiae</taxon>
        <taxon>Heteroscleromorpha</taxon>
        <taxon>Haplosclerida</taxon>
        <taxon>Niphatidae</taxon>
        <taxon>Amphimedon</taxon>
    </lineage>
</organism>
<reference evidence="1" key="1">
    <citation type="submission" date="2017-05" db="UniProtKB">
        <authorList>
            <consortium name="EnsemblMetazoa"/>
        </authorList>
    </citation>
    <scope>IDENTIFICATION</scope>
</reference>
<dbReference type="InParanoid" id="A0A1X7VG35"/>
<name>A0A1X7VG35_AMPQE</name>
<accession>A0A1X7VG35</accession>
<proteinExistence type="predicted"/>
<protein>
    <submittedName>
        <fullName evidence="1">Uncharacterized protein</fullName>
    </submittedName>
</protein>
<dbReference type="AlphaFoldDB" id="A0A1X7VG35"/>